<evidence type="ECO:0000259" key="2">
    <source>
        <dbReference type="Pfam" id="PF01636"/>
    </source>
</evidence>
<accession>A0A381PMA1</accession>
<dbReference type="AlphaFoldDB" id="A0A381PMA1"/>
<protein>
    <recommendedName>
        <fullName evidence="2">Aminoglycoside phosphotransferase domain-containing protein</fullName>
    </recommendedName>
</protein>
<dbReference type="PANTHER" id="PTHR21064">
    <property type="entry name" value="AMINOGLYCOSIDE PHOSPHOTRANSFERASE DOMAIN-CONTAINING PROTEIN-RELATED"/>
    <property type="match status" value="1"/>
</dbReference>
<dbReference type="InterPro" id="IPR002575">
    <property type="entry name" value="Aminoglycoside_PTrfase"/>
</dbReference>
<comment type="similarity">
    <text evidence="1">Belongs to the pseudomonas-type ThrB family.</text>
</comment>
<dbReference type="EMBL" id="UINC01001020">
    <property type="protein sequence ID" value="SUZ67754.1"/>
    <property type="molecule type" value="Genomic_DNA"/>
</dbReference>
<dbReference type="InterPro" id="IPR011009">
    <property type="entry name" value="Kinase-like_dom_sf"/>
</dbReference>
<dbReference type="Gene3D" id="1.20.1270.170">
    <property type="match status" value="1"/>
</dbReference>
<dbReference type="Gene3D" id="3.30.200.70">
    <property type="match status" value="1"/>
</dbReference>
<dbReference type="GO" id="GO:0004413">
    <property type="term" value="F:homoserine kinase activity"/>
    <property type="evidence" value="ECO:0007669"/>
    <property type="project" value="TreeGrafter"/>
</dbReference>
<sequence length="322" mass="35377">VQAAAAVAPAWGLKPVAIEVLSHSENVVCRVGLPDRKQVVMRLHRPGYNSKAELESEVQWVASLAEADIPVPTALPMLNGGHYCPVEVGAGPDREHRMVGVVEWVEGSPLGGPLTNADKGVVAHYATIGKLAGKIREHHTGWDPPEGFQRRRWDLDGLLGSDPLWGRFWEVEALTDPQRALFNEARNILRHELSELSMGPDRFGLIHSDLHLGNLMHDGDNLTVIDFDDAGFGWFSHELACALHPGVGEPWFADARNALVEGYRSVCPVTDQEIESIDTFLAIRSLMIVGWLDARPELLAHQYFPLVVKGAQAAARAVCRHS</sequence>
<evidence type="ECO:0000256" key="1">
    <source>
        <dbReference type="ARBA" id="ARBA00038240"/>
    </source>
</evidence>
<dbReference type="GO" id="GO:0009088">
    <property type="term" value="P:threonine biosynthetic process"/>
    <property type="evidence" value="ECO:0007669"/>
    <property type="project" value="TreeGrafter"/>
</dbReference>
<dbReference type="InterPro" id="IPR050249">
    <property type="entry name" value="Pseudomonas-type_ThrB"/>
</dbReference>
<organism evidence="3">
    <name type="scientific">marine metagenome</name>
    <dbReference type="NCBI Taxonomy" id="408172"/>
    <lineage>
        <taxon>unclassified sequences</taxon>
        <taxon>metagenomes</taxon>
        <taxon>ecological metagenomes</taxon>
    </lineage>
</organism>
<dbReference type="Gene3D" id="1.10.510.10">
    <property type="entry name" value="Transferase(Phosphotransferase) domain 1"/>
    <property type="match status" value="1"/>
</dbReference>
<proteinExistence type="inferred from homology"/>
<dbReference type="Pfam" id="PF01636">
    <property type="entry name" value="APH"/>
    <property type="match status" value="1"/>
</dbReference>
<feature type="non-terminal residue" evidence="3">
    <location>
        <position position="1"/>
    </location>
</feature>
<dbReference type="SUPFAM" id="SSF56112">
    <property type="entry name" value="Protein kinase-like (PK-like)"/>
    <property type="match status" value="1"/>
</dbReference>
<name>A0A381PMA1_9ZZZZ</name>
<dbReference type="PANTHER" id="PTHR21064:SF6">
    <property type="entry name" value="AMINOGLYCOSIDE PHOSPHOTRANSFERASE DOMAIN-CONTAINING PROTEIN"/>
    <property type="match status" value="1"/>
</dbReference>
<feature type="domain" description="Aminoglycoside phosphotransferase" evidence="2">
    <location>
        <begin position="22"/>
        <end position="264"/>
    </location>
</feature>
<evidence type="ECO:0000313" key="3">
    <source>
        <dbReference type="EMBL" id="SUZ67754.1"/>
    </source>
</evidence>
<reference evidence="3" key="1">
    <citation type="submission" date="2018-05" db="EMBL/GenBank/DDBJ databases">
        <authorList>
            <person name="Lanie J.A."/>
            <person name="Ng W.-L."/>
            <person name="Kazmierczak K.M."/>
            <person name="Andrzejewski T.M."/>
            <person name="Davidsen T.M."/>
            <person name="Wayne K.J."/>
            <person name="Tettelin H."/>
            <person name="Glass J.I."/>
            <person name="Rusch D."/>
            <person name="Podicherti R."/>
            <person name="Tsui H.-C.T."/>
            <person name="Winkler M.E."/>
        </authorList>
    </citation>
    <scope>NUCLEOTIDE SEQUENCE</scope>
</reference>
<gene>
    <name evidence="3" type="ORF">METZ01_LOCUS20608</name>
</gene>